<dbReference type="Gene3D" id="1.25.40.20">
    <property type="entry name" value="Ankyrin repeat-containing domain"/>
    <property type="match status" value="5"/>
</dbReference>
<dbReference type="InterPro" id="IPR051165">
    <property type="entry name" value="Multifunctional_ANK_Repeat"/>
</dbReference>
<feature type="repeat" description="ANK" evidence="3">
    <location>
        <begin position="1066"/>
        <end position="1098"/>
    </location>
</feature>
<evidence type="ECO:0000313" key="4">
    <source>
        <dbReference type="EnsemblMetazoa" id="G29061.1:cds"/>
    </source>
</evidence>
<dbReference type="Pfam" id="PF00023">
    <property type="entry name" value="Ank"/>
    <property type="match status" value="4"/>
</dbReference>
<dbReference type="Proteomes" id="UP000005408">
    <property type="component" value="Unassembled WGS sequence"/>
</dbReference>
<evidence type="ECO:0000256" key="1">
    <source>
        <dbReference type="ARBA" id="ARBA00022737"/>
    </source>
</evidence>
<feature type="repeat" description="ANK" evidence="3">
    <location>
        <begin position="602"/>
        <end position="634"/>
    </location>
</feature>
<feature type="repeat" description="ANK" evidence="3">
    <location>
        <begin position="1033"/>
        <end position="1065"/>
    </location>
</feature>
<protein>
    <recommendedName>
        <fullName evidence="6">Ankyrin-1</fullName>
    </recommendedName>
</protein>
<keyword evidence="1" id="KW-0677">Repeat</keyword>
<evidence type="ECO:0000313" key="5">
    <source>
        <dbReference type="Proteomes" id="UP000005408"/>
    </source>
</evidence>
<accession>A0A8W8LPL3</accession>
<proteinExistence type="predicted"/>
<dbReference type="PANTHER" id="PTHR24123">
    <property type="entry name" value="ANKYRIN REPEAT-CONTAINING"/>
    <property type="match status" value="1"/>
</dbReference>
<dbReference type="SMART" id="SM00248">
    <property type="entry name" value="ANK"/>
    <property type="match status" value="21"/>
</dbReference>
<dbReference type="PROSITE" id="PS50297">
    <property type="entry name" value="ANK_REP_REGION"/>
    <property type="match status" value="11"/>
</dbReference>
<feature type="repeat" description="ANK" evidence="3">
    <location>
        <begin position="899"/>
        <end position="931"/>
    </location>
</feature>
<keyword evidence="2 3" id="KW-0040">ANK repeat</keyword>
<name>A0A8W8LPL3_MAGGI</name>
<feature type="repeat" description="ANK" evidence="3">
    <location>
        <begin position="1164"/>
        <end position="1196"/>
    </location>
</feature>
<feature type="repeat" description="ANK" evidence="3">
    <location>
        <begin position="701"/>
        <end position="733"/>
    </location>
</feature>
<feature type="repeat" description="ANK" evidence="3">
    <location>
        <begin position="965"/>
        <end position="997"/>
    </location>
</feature>
<evidence type="ECO:0000256" key="2">
    <source>
        <dbReference type="ARBA" id="ARBA00023043"/>
    </source>
</evidence>
<reference evidence="4" key="1">
    <citation type="submission" date="2022-08" db="UniProtKB">
        <authorList>
            <consortium name="EnsemblMetazoa"/>
        </authorList>
    </citation>
    <scope>IDENTIFICATION</scope>
    <source>
        <strain evidence="4">05x7-T-G4-1.051#20</strain>
    </source>
</reference>
<evidence type="ECO:0000256" key="3">
    <source>
        <dbReference type="PROSITE-ProRule" id="PRU00023"/>
    </source>
</evidence>
<feature type="repeat" description="ANK" evidence="3">
    <location>
        <begin position="734"/>
        <end position="771"/>
    </location>
</feature>
<feature type="repeat" description="ANK" evidence="3">
    <location>
        <begin position="1131"/>
        <end position="1163"/>
    </location>
</feature>
<dbReference type="InterPro" id="IPR002110">
    <property type="entry name" value="Ankyrin_rpt"/>
</dbReference>
<evidence type="ECO:0008006" key="6">
    <source>
        <dbReference type="Google" id="ProtNLM"/>
    </source>
</evidence>
<dbReference type="EnsemblMetazoa" id="G29061.1">
    <property type="protein sequence ID" value="G29061.1:cds"/>
    <property type="gene ID" value="G29061"/>
</dbReference>
<dbReference type="PANTHER" id="PTHR24123:SF33">
    <property type="entry name" value="PROTEIN HOS4"/>
    <property type="match status" value="1"/>
</dbReference>
<organism evidence="4 5">
    <name type="scientific">Magallana gigas</name>
    <name type="common">Pacific oyster</name>
    <name type="synonym">Crassostrea gigas</name>
    <dbReference type="NCBI Taxonomy" id="29159"/>
    <lineage>
        <taxon>Eukaryota</taxon>
        <taxon>Metazoa</taxon>
        <taxon>Spiralia</taxon>
        <taxon>Lophotrochozoa</taxon>
        <taxon>Mollusca</taxon>
        <taxon>Bivalvia</taxon>
        <taxon>Autobranchia</taxon>
        <taxon>Pteriomorphia</taxon>
        <taxon>Ostreida</taxon>
        <taxon>Ostreoidea</taxon>
        <taxon>Ostreidae</taxon>
        <taxon>Magallana</taxon>
    </lineage>
</organism>
<feature type="repeat" description="ANK" evidence="3">
    <location>
        <begin position="635"/>
        <end position="667"/>
    </location>
</feature>
<keyword evidence="5" id="KW-1185">Reference proteome</keyword>
<feature type="repeat" description="ANK" evidence="3">
    <location>
        <begin position="805"/>
        <end position="827"/>
    </location>
</feature>
<dbReference type="PROSITE" id="PS50088">
    <property type="entry name" value="ANK_REPEAT"/>
    <property type="match status" value="12"/>
</dbReference>
<sequence length="1469" mass="166971">MRSIDFEDGRTILYYCIMTHLKIDCARFLGNVLKQWHPDFETFKESATFRSLNKNCQEEISNKNNFVLRIPVLCEVLLKGNPWQEHVLENSQFRAIEMQAFKDDIVSLNQIWKTHITENHHEKITLNNKQQLCEELSEIGIRMAERFPHIGQTYLMSTQQLRLKEFERDVSTAQIGNKNTMSISVETQMDKPVFIEQIGNKNKMIIQVEDRRQTKQLELQSTGEVSLRMVLRSNDTQEWKTITENATRIDIDNLNSNPVLKQNHIVVDSFEKGCLIVNFKTAPGYPIKNCLKILFNELFQDLEVEATLQNYNVRVVQVNGYIYYPEKFQNGKTCKDPFIIRHTSWRNTSTLFDIDIYLTNLMKTLIQNKFSTDVNEQIEVQIKWDLDLSMSSYLKQFSSDTNEFVCKKMKTSQLEIQNVTEYENAIHLTFKCTRQFPYQNFVEERGSVYSITKMLFSSMSTSLLRLSVFLDTSLLNDSGFGQGLVFYINPSSKVSEALRRGTFPKIITAMLGGEDTSVLRNVDNLKIKAILEYRDASKIEVSSSEQEEYIVNKVFDDHDLTLEPMKQKSIVDPLFQAWEIGNPNLVLGFLEEGGNPNVRNEKLQTPLHLASDRNLLRIVEKLLLCGAEIDVADKNFDTPLILASRNGHWKIIESLLHKGSNSEIRDRNNCSPLFITVKNKHGSALKSLLKFGALVNSTGNNQETPLHVASKNGSLEIVNNLLIYGADVHCIDNDGNTPLHAALLSLTDNYQRGEIVQKLLNRGSLVNIGNKTMKTPVCISSENGFKDVTEILVKASADINLSDYENDLPIHLATRNGHADIVEIILKCSNTSNIDRCNSKNVTPRMLAKLHEDILKMFEEFETKEFQSNPAMEFARKGMMRDLLPYIKQNTNLDTKDHQGRSLLHVASCNGHVDIVRSLVNSKADVNAVDFLSKSPLSIAAENKYYSVVECLINAGADANIVDSFGRTALHYAVKSGNNEILRIFLQRRHCVYTEDIDGKTPLHFCGIYGNKSIVKDVLAVIISIDVNQCDLQRISPLHEAINNQQLDVAEFLLTHGANANFPNSSGKTPLHVAAEIGSHAAADILLRCNGHVNKRDYLLQTPVFLAARSGRSVLLTLIKNGADINLPDQKGRTPLHVSLENGHLFVMKILMEYNAEVNLMDKDGKTPLHLASNMGNYEASSILLKANAKVNAMDFNCCTPLHYCTKSVVLKLLIQNGASVNSKDVNGNTPLHSAVEFFCKSDLATNTASEYLTIVNDLLSNDADISLSNNKMETVIHKVVRASNYHLLIELLNFYFNPAKQKTLTVIVNDCLKQSKNAFVNDVLKRWVSIQQATQNREQFESRYAEEKELCPFHLLHQHKEWLQQHDYKKRVTALQRILSVETDLSGKEKRKRKVSIEDSTRGERLEKISKEEDKMKLTKIVSKFTIFRWNYQLTFHKKEWKTSSELCSAMEDGKILKSLTHGKFLEN</sequence>
<dbReference type="Pfam" id="PF12796">
    <property type="entry name" value="Ank_2"/>
    <property type="match status" value="5"/>
</dbReference>
<dbReference type="InterPro" id="IPR036770">
    <property type="entry name" value="Ankyrin_rpt-contain_sf"/>
</dbReference>
<dbReference type="PRINTS" id="PR01415">
    <property type="entry name" value="ANKYRIN"/>
</dbReference>
<dbReference type="SUPFAM" id="SSF48403">
    <property type="entry name" value="Ankyrin repeat"/>
    <property type="match status" value="2"/>
</dbReference>
<feature type="repeat" description="ANK" evidence="3">
    <location>
        <begin position="932"/>
        <end position="964"/>
    </location>
</feature>